<accession>C0QA33</accession>
<dbReference type="InterPro" id="IPR024046">
    <property type="entry name" value="Flagellar_assmbl_FliW_dom_sf"/>
</dbReference>
<evidence type="ECO:0000256" key="2">
    <source>
        <dbReference type="ARBA" id="ARBA00022795"/>
    </source>
</evidence>
<reference evidence="5 6" key="1">
    <citation type="journal article" date="2009" name="Environ. Microbiol.">
        <title>Genome sequence of Desulfobacterium autotrophicum HRM2, a marine sulfate reducer oxidizing organic carbon completely to carbon dioxide.</title>
        <authorList>
            <person name="Strittmatter A.W."/>
            <person name="Liesegang H."/>
            <person name="Rabus R."/>
            <person name="Decker I."/>
            <person name="Amann J."/>
            <person name="Andres S."/>
            <person name="Henne A."/>
            <person name="Fricke W.F."/>
            <person name="Martinez-Arias R."/>
            <person name="Bartels D."/>
            <person name="Goesmann A."/>
            <person name="Krause L."/>
            <person name="Puehler A."/>
            <person name="Klenk H.P."/>
            <person name="Richter M."/>
            <person name="Schuler M."/>
            <person name="Gloeckner F.O."/>
            <person name="Meyerdierks A."/>
            <person name="Gottschalk G."/>
            <person name="Amann R."/>
        </authorList>
    </citation>
    <scope>NUCLEOTIDE SEQUENCE [LARGE SCALE GENOMIC DNA]</scope>
    <source>
        <strain evidence="6">ATCC 43914 / DSM 3382 / HRM2</strain>
    </source>
</reference>
<evidence type="ECO:0000313" key="5">
    <source>
        <dbReference type="EMBL" id="ACN16751.1"/>
    </source>
</evidence>
<dbReference type="OrthoDB" id="9801235at2"/>
<sequence>MLEIETRKFGRIEVDEAKIVVMPDGMLGFESYKRYVLIQEKIMEPFKLYQAVDNPDLAFFVIDPFLVIEDYAIDQHRVLKAASWRRDDDISYLAVVTIPAHRPDQMTVNLMGPIAINNAKKESYQLILENSGYPLKHSLFPG</sequence>
<evidence type="ECO:0000256" key="1">
    <source>
        <dbReference type="ARBA" id="ARBA00022490"/>
    </source>
</evidence>
<dbReference type="EMBL" id="CP001087">
    <property type="protein sequence ID" value="ACN16751.1"/>
    <property type="molecule type" value="Genomic_DNA"/>
</dbReference>
<evidence type="ECO:0000256" key="4">
    <source>
        <dbReference type="HAMAP-Rule" id="MF_01185"/>
    </source>
</evidence>
<evidence type="ECO:0000313" key="6">
    <source>
        <dbReference type="Proteomes" id="UP000000442"/>
    </source>
</evidence>
<keyword evidence="3 4" id="KW-0810">Translation regulation</keyword>
<keyword evidence="4" id="KW-0143">Chaperone</keyword>
<dbReference type="InterPro" id="IPR003775">
    <property type="entry name" value="Flagellar_assembly_factor_FliW"/>
</dbReference>
<dbReference type="HAMAP" id="MF_01185">
    <property type="entry name" value="FliW"/>
    <property type="match status" value="1"/>
</dbReference>
<proteinExistence type="inferred from homology"/>
<comment type="subunit">
    <text evidence="4">Interacts with translational regulator CsrA and flagellin(s).</text>
</comment>
<comment type="similarity">
    <text evidence="4">Belongs to the FliW family.</text>
</comment>
<comment type="function">
    <text evidence="4">Acts as an anti-CsrA protein, binds CsrA and prevents it from repressing translation of its target genes, one of which is flagellin. Binds to flagellin and participates in the assembly of the flagellum.</text>
</comment>
<dbReference type="Gene3D" id="2.30.290.10">
    <property type="entry name" value="BH3618-like"/>
    <property type="match status" value="1"/>
</dbReference>
<dbReference type="PANTHER" id="PTHR39190">
    <property type="entry name" value="FLAGELLAR ASSEMBLY FACTOR FLIW"/>
    <property type="match status" value="1"/>
</dbReference>
<dbReference type="AlphaFoldDB" id="C0QA33"/>
<comment type="subcellular location">
    <subcellularLocation>
        <location evidence="4">Cytoplasm</location>
    </subcellularLocation>
</comment>
<name>C0QA33_DESAH</name>
<dbReference type="Pfam" id="PF02623">
    <property type="entry name" value="FliW"/>
    <property type="match status" value="1"/>
</dbReference>
<dbReference type="GO" id="GO:0044780">
    <property type="term" value="P:bacterial-type flagellum assembly"/>
    <property type="evidence" value="ECO:0007669"/>
    <property type="project" value="UniProtKB-UniRule"/>
</dbReference>
<keyword evidence="1 4" id="KW-0963">Cytoplasm</keyword>
<protein>
    <recommendedName>
        <fullName evidence="4">Flagellar assembly factor FliW</fullName>
    </recommendedName>
</protein>
<dbReference type="GO" id="GO:0005737">
    <property type="term" value="C:cytoplasm"/>
    <property type="evidence" value="ECO:0007669"/>
    <property type="project" value="UniProtKB-SubCell"/>
</dbReference>
<dbReference type="RefSeq" id="WP_015905497.1">
    <property type="nucleotide sequence ID" value="NC_012108.1"/>
</dbReference>
<organism evidence="5 6">
    <name type="scientific">Desulforapulum autotrophicum (strain ATCC 43914 / DSM 3382 / VKM B-1955 / HRM2)</name>
    <name type="common">Desulfobacterium autotrophicum</name>
    <dbReference type="NCBI Taxonomy" id="177437"/>
    <lineage>
        <taxon>Bacteria</taxon>
        <taxon>Pseudomonadati</taxon>
        <taxon>Thermodesulfobacteriota</taxon>
        <taxon>Desulfobacteria</taxon>
        <taxon>Desulfobacterales</taxon>
        <taxon>Desulfobacteraceae</taxon>
        <taxon>Desulforapulum</taxon>
    </lineage>
</organism>
<keyword evidence="6" id="KW-1185">Reference proteome</keyword>
<dbReference type="SUPFAM" id="SSF141457">
    <property type="entry name" value="BH3618-like"/>
    <property type="match status" value="1"/>
</dbReference>
<dbReference type="GO" id="GO:0006417">
    <property type="term" value="P:regulation of translation"/>
    <property type="evidence" value="ECO:0007669"/>
    <property type="project" value="UniProtKB-KW"/>
</dbReference>
<evidence type="ECO:0000256" key="3">
    <source>
        <dbReference type="ARBA" id="ARBA00022845"/>
    </source>
</evidence>
<dbReference type="KEGG" id="dat:HRM2_36930"/>
<keyword evidence="2 4" id="KW-1005">Bacterial flagellum biogenesis</keyword>
<dbReference type="PANTHER" id="PTHR39190:SF1">
    <property type="entry name" value="FLAGELLAR ASSEMBLY FACTOR FLIW"/>
    <property type="match status" value="1"/>
</dbReference>
<dbReference type="eggNOG" id="COG1699">
    <property type="taxonomic scope" value="Bacteria"/>
</dbReference>
<gene>
    <name evidence="4" type="primary">fliW</name>
    <name evidence="5" type="ordered locus">HRM2_36930</name>
</gene>
<dbReference type="Proteomes" id="UP000000442">
    <property type="component" value="Chromosome"/>
</dbReference>
<dbReference type="HOGENOM" id="CLU_112356_0_0_7"/>
<dbReference type="STRING" id="177437.HRM2_36930"/>